<evidence type="ECO:0000256" key="1">
    <source>
        <dbReference type="ARBA" id="ARBA00001782"/>
    </source>
</evidence>
<feature type="region of interest" description="Disordered" evidence="20">
    <location>
        <begin position="523"/>
        <end position="543"/>
    </location>
</feature>
<evidence type="ECO:0000313" key="23">
    <source>
        <dbReference type="EMBL" id="KIZ06651.1"/>
    </source>
</evidence>
<evidence type="ECO:0000256" key="16">
    <source>
        <dbReference type="ARBA" id="ARBA00023211"/>
    </source>
</evidence>
<dbReference type="GO" id="GO:0005737">
    <property type="term" value="C:cytoplasm"/>
    <property type="evidence" value="ECO:0007669"/>
    <property type="project" value="TreeGrafter"/>
</dbReference>
<feature type="domain" description="Carbohydrate kinase FGGY C-terminal" evidence="22">
    <location>
        <begin position="260"/>
        <end position="447"/>
    </location>
</feature>
<dbReference type="InterPro" id="IPR011060">
    <property type="entry name" value="RibuloseP-bd_barrel"/>
</dbReference>
<dbReference type="Pfam" id="PF02782">
    <property type="entry name" value="FGGY_C"/>
    <property type="match status" value="1"/>
</dbReference>
<evidence type="ECO:0000256" key="2">
    <source>
        <dbReference type="ARBA" id="ARBA00001936"/>
    </source>
</evidence>
<dbReference type="GO" id="GO:0004750">
    <property type="term" value="F:D-ribulose-phosphate 3-epimerase activity"/>
    <property type="evidence" value="ECO:0007669"/>
    <property type="project" value="UniProtKB-EC"/>
</dbReference>
<evidence type="ECO:0000256" key="8">
    <source>
        <dbReference type="ARBA" id="ARBA00022679"/>
    </source>
</evidence>
<dbReference type="GO" id="GO:0005524">
    <property type="term" value="F:ATP binding"/>
    <property type="evidence" value="ECO:0007669"/>
    <property type="project" value="UniProtKB-KW"/>
</dbReference>
<dbReference type="EC" id="5.1.3.1" evidence="7"/>
<comment type="function">
    <text evidence="19">Catalyzes the reversible epimerization of D-ribulose 5-phosphate to D-xylulose 5-phosphate.</text>
</comment>
<accession>A0A0D2NQU3</accession>
<comment type="catalytic activity">
    <reaction evidence="1">
        <text>D-ribulose 5-phosphate = D-xylulose 5-phosphate</text>
        <dbReference type="Rhea" id="RHEA:13677"/>
        <dbReference type="ChEBI" id="CHEBI:57737"/>
        <dbReference type="ChEBI" id="CHEBI:58121"/>
        <dbReference type="EC" id="5.1.3.1"/>
    </reaction>
</comment>
<dbReference type="GeneID" id="25730451"/>
<evidence type="ECO:0000256" key="20">
    <source>
        <dbReference type="SAM" id="MobiDB-lite"/>
    </source>
</evidence>
<comment type="similarity">
    <text evidence="5">Belongs to the ribulose-phosphate 3-epimerase family.</text>
</comment>
<dbReference type="InterPro" id="IPR013785">
    <property type="entry name" value="Aldolase_TIM"/>
</dbReference>
<dbReference type="GO" id="GO:0046872">
    <property type="term" value="F:metal ion binding"/>
    <property type="evidence" value="ECO:0007669"/>
    <property type="project" value="UniProtKB-KW"/>
</dbReference>
<evidence type="ECO:0000256" key="14">
    <source>
        <dbReference type="ARBA" id="ARBA00022935"/>
    </source>
</evidence>
<evidence type="ECO:0000256" key="6">
    <source>
        <dbReference type="ARBA" id="ARBA00011738"/>
    </source>
</evidence>
<dbReference type="InterPro" id="IPR000056">
    <property type="entry name" value="Ribul_P_3_epim-like"/>
</dbReference>
<evidence type="ECO:0000256" key="5">
    <source>
        <dbReference type="ARBA" id="ARBA00009541"/>
    </source>
</evidence>
<dbReference type="GO" id="GO:0019569">
    <property type="term" value="P:L-arabinose catabolic process to D-xylulose 5-phosphate"/>
    <property type="evidence" value="ECO:0007669"/>
    <property type="project" value="InterPro"/>
</dbReference>
<dbReference type="Gene3D" id="3.20.20.70">
    <property type="entry name" value="Aldolase class I"/>
    <property type="match status" value="1"/>
</dbReference>
<dbReference type="STRING" id="145388.A0A0D2NQU3"/>
<dbReference type="Pfam" id="PF00834">
    <property type="entry name" value="Ribul_P_3_epim"/>
    <property type="match status" value="1"/>
</dbReference>
<dbReference type="InterPro" id="IPR018484">
    <property type="entry name" value="FGGY_N"/>
</dbReference>
<evidence type="ECO:0000256" key="19">
    <source>
        <dbReference type="ARBA" id="ARBA00057323"/>
    </source>
</evidence>
<keyword evidence="15" id="KW-0408">Iron</keyword>
<reference evidence="23 24" key="1">
    <citation type="journal article" date="2013" name="BMC Genomics">
        <title>Reconstruction of the lipid metabolism for the microalga Monoraphidium neglectum from its genome sequence reveals characteristics suitable for biofuel production.</title>
        <authorList>
            <person name="Bogen C."/>
            <person name="Al-Dilaimi A."/>
            <person name="Albersmeier A."/>
            <person name="Wichmann J."/>
            <person name="Grundmann M."/>
            <person name="Rupp O."/>
            <person name="Lauersen K.J."/>
            <person name="Blifernez-Klassen O."/>
            <person name="Kalinowski J."/>
            <person name="Goesmann A."/>
            <person name="Mussgnug J.H."/>
            <person name="Kruse O."/>
        </authorList>
    </citation>
    <scope>NUCLEOTIDE SEQUENCE [LARGE SCALE GENOMIC DNA]</scope>
    <source>
        <strain evidence="23 24">SAG 48.87</strain>
    </source>
</reference>
<comment type="cofactor">
    <cofactor evidence="3">
        <name>Zn(2+)</name>
        <dbReference type="ChEBI" id="CHEBI:29105"/>
    </cofactor>
</comment>
<dbReference type="Pfam" id="PF00370">
    <property type="entry name" value="FGGY_N"/>
    <property type="match status" value="1"/>
</dbReference>
<dbReference type="GO" id="GO:0008741">
    <property type="term" value="F:ribulokinase activity"/>
    <property type="evidence" value="ECO:0007669"/>
    <property type="project" value="InterPro"/>
</dbReference>
<evidence type="ECO:0000313" key="24">
    <source>
        <dbReference type="Proteomes" id="UP000054498"/>
    </source>
</evidence>
<dbReference type="RefSeq" id="XP_013905670.1">
    <property type="nucleotide sequence ID" value="XM_014050216.1"/>
</dbReference>
<dbReference type="InterPro" id="IPR005929">
    <property type="entry name" value="Ribulokinase"/>
</dbReference>
<evidence type="ECO:0000256" key="7">
    <source>
        <dbReference type="ARBA" id="ARBA00013188"/>
    </source>
</evidence>
<evidence type="ECO:0000256" key="15">
    <source>
        <dbReference type="ARBA" id="ARBA00023004"/>
    </source>
</evidence>
<evidence type="ECO:0000256" key="13">
    <source>
        <dbReference type="ARBA" id="ARBA00022840"/>
    </source>
</evidence>
<name>A0A0D2NQU3_9CHLO</name>
<keyword evidence="24" id="KW-1185">Reference proteome</keyword>
<dbReference type="OrthoDB" id="1927044at2759"/>
<dbReference type="EMBL" id="KK100346">
    <property type="protein sequence ID" value="KIZ06651.1"/>
    <property type="molecule type" value="Genomic_DNA"/>
</dbReference>
<keyword evidence="9" id="KW-0479">Metal-binding</keyword>
<dbReference type="FunFam" id="3.20.20.70:FF:000191">
    <property type="entry name" value="ribulose-phosphate 3-epimerase isoform X2"/>
    <property type="match status" value="1"/>
</dbReference>
<dbReference type="SUPFAM" id="SSF51366">
    <property type="entry name" value="Ribulose-phoshate binding barrel"/>
    <property type="match status" value="1"/>
</dbReference>
<keyword evidence="11" id="KW-0418">Kinase</keyword>
<dbReference type="GO" id="GO:0006163">
    <property type="term" value="P:purine nucleotide metabolic process"/>
    <property type="evidence" value="ECO:0007669"/>
    <property type="project" value="UniProtKB-ARBA"/>
</dbReference>
<dbReference type="SUPFAM" id="SSF53067">
    <property type="entry name" value="Actin-like ATPase domain"/>
    <property type="match status" value="2"/>
</dbReference>
<dbReference type="Gene3D" id="3.30.420.40">
    <property type="match status" value="2"/>
</dbReference>
<keyword evidence="14" id="KW-0054">Arabinose catabolism</keyword>
<evidence type="ECO:0000256" key="18">
    <source>
        <dbReference type="ARBA" id="ARBA00023277"/>
    </source>
</evidence>
<evidence type="ECO:0000259" key="21">
    <source>
        <dbReference type="Pfam" id="PF00370"/>
    </source>
</evidence>
<evidence type="ECO:0000256" key="9">
    <source>
        <dbReference type="ARBA" id="ARBA00022723"/>
    </source>
</evidence>
<evidence type="ECO:0000256" key="3">
    <source>
        <dbReference type="ARBA" id="ARBA00001947"/>
    </source>
</evidence>
<evidence type="ECO:0000256" key="10">
    <source>
        <dbReference type="ARBA" id="ARBA00022741"/>
    </source>
</evidence>
<evidence type="ECO:0000256" key="11">
    <source>
        <dbReference type="ARBA" id="ARBA00022777"/>
    </source>
</evidence>
<keyword evidence="8" id="KW-0808">Transferase</keyword>
<dbReference type="CDD" id="cd07781">
    <property type="entry name" value="ASKHA_NBD_FGGY_L-RBK"/>
    <property type="match status" value="1"/>
</dbReference>
<dbReference type="InterPro" id="IPR018485">
    <property type="entry name" value="FGGY_C"/>
</dbReference>
<dbReference type="KEGG" id="mng:MNEG_1303"/>
<comment type="cofactor">
    <cofactor evidence="4">
        <name>Fe(2+)</name>
        <dbReference type="ChEBI" id="CHEBI:29033"/>
    </cofactor>
</comment>
<feature type="compositionally biased region" description="Low complexity" evidence="20">
    <location>
        <begin position="523"/>
        <end position="534"/>
    </location>
</feature>
<keyword evidence="16" id="KW-0464">Manganese</keyword>
<keyword evidence="12" id="KW-0862">Zinc</keyword>
<dbReference type="PANTHER" id="PTHR43435">
    <property type="entry name" value="RIBULOKINASE"/>
    <property type="match status" value="1"/>
</dbReference>
<dbReference type="CDD" id="cd00429">
    <property type="entry name" value="RPE"/>
    <property type="match status" value="1"/>
</dbReference>
<gene>
    <name evidence="23" type="ORF">MNEG_1303</name>
</gene>
<evidence type="ECO:0000256" key="17">
    <source>
        <dbReference type="ARBA" id="ARBA00023235"/>
    </source>
</evidence>
<keyword evidence="13" id="KW-0067">ATP-binding</keyword>
<evidence type="ECO:0000256" key="12">
    <source>
        <dbReference type="ARBA" id="ARBA00022833"/>
    </source>
</evidence>
<sequence length="809" mass="82888">MAKYVIGVDGGTESLRAGVFDAQGRPLAFASSPYPTSYPHPSWAEQSPEDWWTALGAAVRAAVAQAGVSPGDVAAMSVDTTCCTVVALDAEGRPLRPALLWMDMRSARQAAQVAACGAPELRVNGGGGGPVSAEWMVPKALWLKQEEPNTYIAAHWICEYQDYLNYHLTGAMVASVDNVAIRWHGSDGPPLELLRRLGMEELSGKWPQEVLQLGARIGGGLTARAAAHLGLPEGLPVAQGGADAFIGVIGLGVIAPGDMAMLTGSSHLHIGMTDRPLSGKGMFGSYRGAVLPGVHVVEGGQTSTGSAVNWLRRGLMGGAVDYADLNAEAEAVPPGCEGLVCLDHFQGNRTPHTDPLSRGALVGLTLKHTRGHVFRGLVEAVAFGTEAVLEAMRGAGYSPTSLTIAGGATKSELWMQVHADVSNLPLHLTEVPDAPALGCAILAAVAAGLHPDIPTAVKAMVRVSRTITPDPQRHAVYRRLYQERYSKLYPALRPLFHAGHDHAPTPNGAPAVEEGASGQWAAAAAEAGEAARQGRQGEEGGGLPRAIVSPSILAADFACLGDEVERVLAAGADWIHVDMFDGGAIAGGNFTIGPPVVAALRKRAPGAFLDCHLAVQDPAKYVEAVAAAGASSFTFQIEPFLDAHTAQPDAAKRCAAAAAGAAELAAAIRARGMRAAVAVAPATGVEVVMPLADAGAVDMVLFMTVNCGFGGQSFQAQVLDKVAAARRAHPSLTIQVDGGINATTAALAAAAGANAVVAGTAVFLAPEGAAAAIGAIRGALLEHLPRATAAAHAHATLAAVEGAGPAAVL</sequence>
<dbReference type="AlphaFoldDB" id="A0A0D2NQU3"/>
<proteinExistence type="inferred from homology"/>
<evidence type="ECO:0000256" key="4">
    <source>
        <dbReference type="ARBA" id="ARBA00001954"/>
    </source>
</evidence>
<feature type="domain" description="Carbohydrate kinase FGGY N-terminal" evidence="21">
    <location>
        <begin position="4"/>
        <end position="178"/>
    </location>
</feature>
<keyword evidence="18" id="KW-0119">Carbohydrate metabolism</keyword>
<dbReference type="Proteomes" id="UP000054498">
    <property type="component" value="Unassembled WGS sequence"/>
</dbReference>
<dbReference type="GO" id="GO:0046496">
    <property type="term" value="P:nicotinamide nucleotide metabolic process"/>
    <property type="evidence" value="ECO:0007669"/>
    <property type="project" value="UniProtKB-ARBA"/>
</dbReference>
<dbReference type="GO" id="GO:0006091">
    <property type="term" value="P:generation of precursor metabolites and energy"/>
    <property type="evidence" value="ECO:0007669"/>
    <property type="project" value="UniProtKB-ARBA"/>
</dbReference>
<evidence type="ECO:0000259" key="22">
    <source>
        <dbReference type="Pfam" id="PF02782"/>
    </source>
</evidence>
<dbReference type="PANTHER" id="PTHR43435:SF4">
    <property type="entry name" value="FGGY CARBOHYDRATE KINASE DOMAIN-CONTAINING PROTEIN"/>
    <property type="match status" value="1"/>
</dbReference>
<comment type="subunit">
    <text evidence="6">Homodimer.</text>
</comment>
<comment type="cofactor">
    <cofactor evidence="2">
        <name>Mn(2+)</name>
        <dbReference type="ChEBI" id="CHEBI:29035"/>
    </cofactor>
</comment>
<dbReference type="GO" id="GO:0019150">
    <property type="term" value="F:D-ribulokinase activity"/>
    <property type="evidence" value="ECO:0007669"/>
    <property type="project" value="TreeGrafter"/>
</dbReference>
<dbReference type="InterPro" id="IPR043129">
    <property type="entry name" value="ATPase_NBD"/>
</dbReference>
<keyword evidence="17" id="KW-0413">Isomerase</keyword>
<keyword evidence="10" id="KW-0547">Nucleotide-binding</keyword>
<organism evidence="23 24">
    <name type="scientific">Monoraphidium neglectum</name>
    <dbReference type="NCBI Taxonomy" id="145388"/>
    <lineage>
        <taxon>Eukaryota</taxon>
        <taxon>Viridiplantae</taxon>
        <taxon>Chlorophyta</taxon>
        <taxon>core chlorophytes</taxon>
        <taxon>Chlorophyceae</taxon>
        <taxon>CS clade</taxon>
        <taxon>Sphaeropleales</taxon>
        <taxon>Selenastraceae</taxon>
        <taxon>Monoraphidium</taxon>
    </lineage>
</organism>
<protein>
    <recommendedName>
        <fullName evidence="7">ribulose-phosphate 3-epimerase</fullName>
        <ecNumber evidence="7">5.1.3.1</ecNumber>
    </recommendedName>
</protein>